<dbReference type="PANTHER" id="PTHR42885:SF1">
    <property type="entry name" value="THREONINE-PHOSPHATE DECARBOXYLASE"/>
    <property type="match status" value="1"/>
</dbReference>
<comment type="similarity">
    <text evidence="3">Belongs to the class-I pyridoxal-phosphate-dependent aminotransferase family.</text>
</comment>
<keyword evidence="3 5" id="KW-0032">Aminotransferase</keyword>
<dbReference type="Proteomes" id="UP000001037">
    <property type="component" value="Chromosome"/>
</dbReference>
<dbReference type="InterPro" id="IPR004838">
    <property type="entry name" value="NHTrfase_class1_PyrdxlP-BS"/>
</dbReference>
<evidence type="ECO:0000256" key="1">
    <source>
        <dbReference type="ARBA" id="ARBA00001933"/>
    </source>
</evidence>
<evidence type="ECO:0000256" key="3">
    <source>
        <dbReference type="RuleBase" id="RU000481"/>
    </source>
</evidence>
<keyword evidence="3 5" id="KW-0808">Transferase</keyword>
<dbReference type="eggNOG" id="arCOG04273">
    <property type="taxonomic scope" value="Archaea"/>
</dbReference>
<dbReference type="STRING" id="694429.Pyrfu_1345"/>
<evidence type="ECO:0000259" key="4">
    <source>
        <dbReference type="Pfam" id="PF00155"/>
    </source>
</evidence>
<gene>
    <name evidence="5" type="ordered locus">Pyrfu_1345</name>
</gene>
<dbReference type="InterPro" id="IPR015421">
    <property type="entry name" value="PyrdxlP-dep_Trfase_major"/>
</dbReference>
<dbReference type="GO" id="GO:0030170">
    <property type="term" value="F:pyridoxal phosphate binding"/>
    <property type="evidence" value="ECO:0007669"/>
    <property type="project" value="InterPro"/>
</dbReference>
<dbReference type="OrthoDB" id="39225at2157"/>
<comment type="cofactor">
    <cofactor evidence="1 3">
        <name>pyridoxal 5'-phosphate</name>
        <dbReference type="ChEBI" id="CHEBI:597326"/>
    </cofactor>
</comment>
<dbReference type="GeneID" id="11138529"/>
<dbReference type="Gene3D" id="3.40.640.10">
    <property type="entry name" value="Type I PLP-dependent aspartate aminotransferase-like (Major domain)"/>
    <property type="match status" value="1"/>
</dbReference>
<dbReference type="Gene3D" id="3.90.1150.10">
    <property type="entry name" value="Aspartate Aminotransferase, domain 1"/>
    <property type="match status" value="1"/>
</dbReference>
<dbReference type="InterPro" id="IPR015424">
    <property type="entry name" value="PyrdxlP-dep_Trfase"/>
</dbReference>
<dbReference type="AlphaFoldDB" id="G0EGQ5"/>
<dbReference type="InterPro" id="IPR004839">
    <property type="entry name" value="Aminotransferase_I/II_large"/>
</dbReference>
<dbReference type="EMBL" id="CP002838">
    <property type="protein sequence ID" value="AEM39203.1"/>
    <property type="molecule type" value="Genomic_DNA"/>
</dbReference>
<feature type="domain" description="Aminotransferase class I/classII large" evidence="4">
    <location>
        <begin position="13"/>
        <end position="345"/>
    </location>
</feature>
<dbReference type="SUPFAM" id="SSF53383">
    <property type="entry name" value="PLP-dependent transferases"/>
    <property type="match status" value="1"/>
</dbReference>
<protein>
    <recommendedName>
        <fullName evidence="3">Aminotransferase</fullName>
        <ecNumber evidence="3">2.6.1.-</ecNumber>
    </recommendedName>
</protein>
<organism evidence="5 6">
    <name type="scientific">Pyrolobus fumarii (strain DSM 11204 / 1A)</name>
    <dbReference type="NCBI Taxonomy" id="694429"/>
    <lineage>
        <taxon>Archaea</taxon>
        <taxon>Thermoproteota</taxon>
        <taxon>Thermoprotei</taxon>
        <taxon>Desulfurococcales</taxon>
        <taxon>Pyrodictiaceae</taxon>
        <taxon>Pyrolobus</taxon>
    </lineage>
</organism>
<keyword evidence="2" id="KW-0663">Pyridoxal phosphate</keyword>
<dbReference type="InterPro" id="IPR015422">
    <property type="entry name" value="PyrdxlP-dep_Trfase_small"/>
</dbReference>
<dbReference type="EC" id="2.6.1.-" evidence="3"/>
<name>G0EGQ5_PYRF1</name>
<keyword evidence="6" id="KW-1185">Reference proteome</keyword>
<evidence type="ECO:0000256" key="2">
    <source>
        <dbReference type="ARBA" id="ARBA00022898"/>
    </source>
</evidence>
<dbReference type="KEGG" id="pfm:Pyrfu_1345"/>
<proteinExistence type="inferred from homology"/>
<evidence type="ECO:0000313" key="6">
    <source>
        <dbReference type="Proteomes" id="UP000001037"/>
    </source>
</evidence>
<dbReference type="CDD" id="cd00609">
    <property type="entry name" value="AAT_like"/>
    <property type="match status" value="1"/>
</dbReference>
<reference evidence="5 6" key="1">
    <citation type="journal article" date="2011" name="Stand. Genomic Sci.">
        <title>Complete genome sequence of the hyperthermophilic chemolithoautotroph Pyrolobus fumarii type strain (1A).</title>
        <authorList>
            <person name="Anderson I."/>
            <person name="Goker M."/>
            <person name="Nolan M."/>
            <person name="Lucas S."/>
            <person name="Hammon N."/>
            <person name="Deshpande S."/>
            <person name="Cheng J.F."/>
            <person name="Tapia R."/>
            <person name="Han C."/>
            <person name="Goodwin L."/>
            <person name="Pitluck S."/>
            <person name="Huntemann M."/>
            <person name="Liolios K."/>
            <person name="Ivanova N."/>
            <person name="Pagani I."/>
            <person name="Mavromatis K."/>
            <person name="Ovchinikova G."/>
            <person name="Pati A."/>
            <person name="Chen A."/>
            <person name="Palaniappan K."/>
            <person name="Land M."/>
            <person name="Hauser L."/>
            <person name="Brambilla E.M."/>
            <person name="Huber H."/>
            <person name="Yasawong M."/>
            <person name="Rohde M."/>
            <person name="Spring S."/>
            <person name="Abt B."/>
            <person name="Sikorski J."/>
            <person name="Wirth R."/>
            <person name="Detter J.C."/>
            <person name="Woyke T."/>
            <person name="Bristow J."/>
            <person name="Eisen J.A."/>
            <person name="Markowitz V."/>
            <person name="Hugenholtz P."/>
            <person name="Kyrpides N.C."/>
            <person name="Klenk H.P."/>
            <person name="Lapidus A."/>
        </authorList>
    </citation>
    <scope>NUCLEOTIDE SEQUENCE [LARGE SCALE GENOMIC DNA]</scope>
    <source>
        <strain evidence="6">DSM 11204 / 1A</strain>
    </source>
</reference>
<dbReference type="PROSITE" id="PS00105">
    <property type="entry name" value="AA_TRANSFER_CLASS_1"/>
    <property type="match status" value="1"/>
</dbReference>
<dbReference type="PANTHER" id="PTHR42885">
    <property type="entry name" value="HISTIDINOL-PHOSPHATE AMINOTRANSFERASE-RELATED"/>
    <property type="match status" value="1"/>
</dbReference>
<evidence type="ECO:0000313" key="5">
    <source>
        <dbReference type="EMBL" id="AEM39203.1"/>
    </source>
</evidence>
<dbReference type="GO" id="GO:0008483">
    <property type="term" value="F:transaminase activity"/>
    <property type="evidence" value="ECO:0007669"/>
    <property type="project" value="UniProtKB-KW"/>
</dbReference>
<dbReference type="Pfam" id="PF00155">
    <property type="entry name" value="Aminotran_1_2"/>
    <property type="match status" value="1"/>
</dbReference>
<accession>G0EGQ5</accession>
<dbReference type="InParanoid" id="G0EGQ5"/>
<sequence>MRFHGGRPPPGVIDFSVPGNPLGPHPALHKLLEEAVREKVYATYPDYNYTRLRESLASFYGLDVNRIIVFNGAAEALSLAILALKPRAVVVAEPNFGDHHLHTLAARTPLLRIAMREEGNRYRLEPDDILSVPQRILRGSLVILSNPNNPTGYCTPSAHIEKLLEELPDDAMLVIDESFIDISPGCESATRIGDERLILVKSLTKSFAVHGLRIGYAYTTNKRVLYKLEAARQAWNVNSLAAHVFEKFLTAYAEEARAYLSNAQRVVEKGLQQLTAGLTKLGLLVYESSAPLLLVRHPKPHPAIQEKLVAHGVYVRDASSYPFLTPYHSRIAVKLPEENKKLIDAFYEVIER</sequence>
<dbReference type="HOGENOM" id="CLU_017584_3_2_2"/>
<dbReference type="FunCoup" id="G0EGQ5">
    <property type="interactions" value="67"/>
</dbReference>
<dbReference type="RefSeq" id="WP_014026880.1">
    <property type="nucleotide sequence ID" value="NC_015931.1"/>
</dbReference>